<evidence type="ECO:0000313" key="2">
    <source>
        <dbReference type="Proteomes" id="UP000246073"/>
    </source>
</evidence>
<protein>
    <submittedName>
        <fullName evidence="1">Uncharacterized protein</fullName>
    </submittedName>
</protein>
<evidence type="ECO:0000313" key="1">
    <source>
        <dbReference type="EMBL" id="SPL64118.1"/>
    </source>
</evidence>
<reference evidence="2" key="1">
    <citation type="submission" date="2017-12" db="EMBL/GenBank/DDBJ databases">
        <authorList>
            <person name="Diaz M."/>
        </authorList>
    </citation>
    <scope>NUCLEOTIDE SEQUENCE [LARGE SCALE GENOMIC DNA]</scope>
    <source>
        <strain evidence="2">FI11154</strain>
    </source>
</reference>
<accession>A0A2P9HJ45</accession>
<dbReference type="Proteomes" id="UP000246073">
    <property type="component" value="Unassembled WGS sequence"/>
</dbReference>
<proteinExistence type="predicted"/>
<organism evidence="1 2">
    <name type="scientific">Ochrobactrum soli</name>
    <dbReference type="NCBI Taxonomy" id="2448455"/>
    <lineage>
        <taxon>Bacteria</taxon>
        <taxon>Pseudomonadati</taxon>
        <taxon>Pseudomonadota</taxon>
        <taxon>Alphaproteobacteria</taxon>
        <taxon>Hyphomicrobiales</taxon>
        <taxon>Brucellaceae</taxon>
        <taxon>Brucella/Ochrobactrum group</taxon>
        <taxon>Ochrobactrum</taxon>
    </lineage>
</organism>
<sequence>MLREPAAQLLHSAFTDRAASFIFASPENCPQDKSGNHVNCGWCR</sequence>
<gene>
    <name evidence="1" type="ORF">OHAE_4050</name>
</gene>
<dbReference type="EMBL" id="OOFM01000004">
    <property type="protein sequence ID" value="SPL64118.1"/>
    <property type="molecule type" value="Genomic_DNA"/>
</dbReference>
<dbReference type="AlphaFoldDB" id="A0A2P9HJ45"/>
<name>A0A2P9HJ45_9HYPH</name>